<comment type="similarity">
    <text evidence="2">Belongs to the microviridae F protein family.</text>
</comment>
<dbReference type="GO" id="GO:0005198">
    <property type="term" value="F:structural molecule activity"/>
    <property type="evidence" value="ECO:0007669"/>
    <property type="project" value="InterPro"/>
</dbReference>
<evidence type="ECO:0000256" key="5">
    <source>
        <dbReference type="ARBA" id="ARBA00022844"/>
    </source>
</evidence>
<dbReference type="SUPFAM" id="SSF88645">
    <property type="entry name" value="ssDNA viruses"/>
    <property type="match status" value="1"/>
</dbReference>
<keyword evidence="5" id="KW-0946">Virion</keyword>
<accession>A0AAU8B223</accession>
<organism evidence="6">
    <name type="scientific">Dulem virus 171</name>
    <dbReference type="NCBI Taxonomy" id="3145648"/>
    <lineage>
        <taxon>Viruses</taxon>
        <taxon>Monodnaviria</taxon>
        <taxon>Sangervirae</taxon>
        <taxon>Phixviricota</taxon>
        <taxon>Malgrandaviricetes</taxon>
        <taxon>Petitvirales</taxon>
        <taxon>Microviridae</taxon>
        <taxon>Microvirus</taxon>
    </lineage>
</organism>
<comment type="subcellular location">
    <subcellularLocation>
        <location evidence="1">Virion</location>
    </subcellularLocation>
</comment>
<evidence type="ECO:0000256" key="1">
    <source>
        <dbReference type="ARBA" id="ARBA00004328"/>
    </source>
</evidence>
<proteinExistence type="inferred from homology"/>
<dbReference type="Gene3D" id="2.60.169.10">
    <property type="entry name" value="Microviridae F protein"/>
    <property type="match status" value="2"/>
</dbReference>
<evidence type="ECO:0000256" key="3">
    <source>
        <dbReference type="ARBA" id="ARBA00022431"/>
    </source>
</evidence>
<protein>
    <submittedName>
        <fullName evidence="6">Major capsid protein</fullName>
    </submittedName>
</protein>
<dbReference type="InterPro" id="IPR037002">
    <property type="entry name" value="Microviridae_protein_F_sf"/>
</dbReference>
<evidence type="ECO:0000256" key="4">
    <source>
        <dbReference type="ARBA" id="ARBA00022561"/>
    </source>
</evidence>
<keyword evidence="4" id="KW-0167">Capsid protein</keyword>
<keyword evidence="3" id="KW-1140">T=1 icosahedral capsid protein</keyword>
<dbReference type="InterPro" id="IPR003514">
    <property type="entry name" value="Microviridae_protein_F"/>
</dbReference>
<reference evidence="6" key="1">
    <citation type="submission" date="2024-03" db="EMBL/GenBank/DDBJ databases">
        <title>Diverse circular DNA viruses in blood, oral, and fecal samples of captive lemurs.</title>
        <authorList>
            <person name="Paietta E.N."/>
            <person name="Kraberger S."/>
            <person name="Lund M.C."/>
            <person name="Custer J.M."/>
            <person name="Vargas K.M."/>
            <person name="Ehmke E.E."/>
            <person name="Yoder A.D."/>
            <person name="Varsani A."/>
        </authorList>
    </citation>
    <scope>NUCLEOTIDE SEQUENCE</scope>
    <source>
        <strain evidence="6">Duke_24FS_80</strain>
    </source>
</reference>
<evidence type="ECO:0000256" key="2">
    <source>
        <dbReference type="ARBA" id="ARBA00009963"/>
    </source>
</evidence>
<evidence type="ECO:0000313" key="6">
    <source>
        <dbReference type="EMBL" id="XCD05385.1"/>
    </source>
</evidence>
<dbReference type="Pfam" id="PF02305">
    <property type="entry name" value="Phage_F"/>
    <property type="match status" value="1"/>
</dbReference>
<name>A0AAU8B223_9VIRU</name>
<dbReference type="GO" id="GO:0039615">
    <property type="term" value="C:T=1 icosahedral viral capsid"/>
    <property type="evidence" value="ECO:0007669"/>
    <property type="project" value="UniProtKB-KW"/>
</dbReference>
<dbReference type="EMBL" id="PP511553">
    <property type="protein sequence ID" value="XCD05385.1"/>
    <property type="molecule type" value="Genomic_DNA"/>
</dbReference>
<sequence>MNRNVESHFALNPTRIDISRSTFDRSSSLKTSFNVGSIVPFYLDEVLPGDTFKVKTSKVVRLQTLLTPVMDNIYLDTYFFFVPNRLTWNHWKEFNGENTESAWIPQTEYEVPQITAPAGGWTVGSLADYFGIPTGVSGLSVSALPFRAYALIMNEWFRDQNLQDPLVVPLDDATVVGVNTGTFVTDVAKGGKPYIASKYHDYFTSALPSPQKGPDVTIPISGGAEFPVVGNGYALSLTNGSLKGGLEFTTGSSGVLKVDTGVYGKPVEAGTSSQNTVSGMLGVPTSEQLGADLYKSGLIAMNDGVVSMATINQLRLAFQIQKLYERDARGGTRYIEILRSHFGVTSPDARLQRPEYLGGNRVPITINQVIQQSGTGSGSTTPQGTVVGQSLTTDSHFDFTKSFTEHGFGIGVMGARYDHTYQQGLDRMWSRKDRFDYYWPVFANIGEQAIKNKEIYAQGTAVDDEVFGYQEAWADYRYKPNRVTGEMRSQYAQSLDVWHLADDYSALPALSDSWIREDPSNVDRVLAVTSSVSNQLFCDIFVSNRTTRAMPMYSVPGLIDHH</sequence>
<dbReference type="InterPro" id="IPR016184">
    <property type="entry name" value="Capsid/spike_ssDNA_virus"/>
</dbReference>